<dbReference type="PROSITE" id="PS50928">
    <property type="entry name" value="ABC_TM1"/>
    <property type="match status" value="1"/>
</dbReference>
<proteinExistence type="inferred from homology"/>
<dbReference type="Pfam" id="PF00528">
    <property type="entry name" value="BPD_transp_1"/>
    <property type="match status" value="1"/>
</dbReference>
<organism evidence="10 11">
    <name type="scientific">Nocardiopsis gilva YIM 90087</name>
    <dbReference type="NCBI Taxonomy" id="1235441"/>
    <lineage>
        <taxon>Bacteria</taxon>
        <taxon>Bacillati</taxon>
        <taxon>Actinomycetota</taxon>
        <taxon>Actinomycetes</taxon>
        <taxon>Streptosporangiales</taxon>
        <taxon>Nocardiopsidaceae</taxon>
        <taxon>Nocardiopsis</taxon>
    </lineage>
</organism>
<keyword evidence="3" id="KW-1003">Cell membrane</keyword>
<protein>
    <submittedName>
        <fullName evidence="10">Sugar ABC transporter permease</fullName>
    </submittedName>
</protein>
<keyword evidence="11" id="KW-1185">Reference proteome</keyword>
<dbReference type="RefSeq" id="WP_017620835.1">
    <property type="nucleotide sequence ID" value="NZ_ANBG01000358.1"/>
</dbReference>
<dbReference type="InterPro" id="IPR000515">
    <property type="entry name" value="MetI-like"/>
</dbReference>
<feature type="region of interest" description="Disordered" evidence="8">
    <location>
        <begin position="1"/>
        <end position="25"/>
    </location>
</feature>
<name>A0A223S9T3_9ACTN</name>
<feature type="domain" description="ABC transmembrane type-1" evidence="9">
    <location>
        <begin position="95"/>
        <end position="317"/>
    </location>
</feature>
<keyword evidence="6 7" id="KW-0472">Membrane</keyword>
<evidence type="ECO:0000256" key="1">
    <source>
        <dbReference type="ARBA" id="ARBA00004651"/>
    </source>
</evidence>
<comment type="similarity">
    <text evidence="7">Belongs to the binding-protein-dependent transport system permease family.</text>
</comment>
<accession>A0A223S9T3</accession>
<dbReference type="OrthoDB" id="34224at2"/>
<feature type="transmembrane region" description="Helical" evidence="7">
    <location>
        <begin position="94"/>
        <end position="119"/>
    </location>
</feature>
<dbReference type="PANTHER" id="PTHR43227:SF8">
    <property type="entry name" value="DIACETYLCHITOBIOSE UPTAKE SYSTEM PERMEASE PROTEIN DASB"/>
    <property type="match status" value="1"/>
</dbReference>
<dbReference type="PANTHER" id="PTHR43227">
    <property type="entry name" value="BLL4140 PROTEIN"/>
    <property type="match status" value="1"/>
</dbReference>
<evidence type="ECO:0000256" key="3">
    <source>
        <dbReference type="ARBA" id="ARBA00022475"/>
    </source>
</evidence>
<keyword evidence="5 7" id="KW-1133">Transmembrane helix</keyword>
<evidence type="ECO:0000256" key="4">
    <source>
        <dbReference type="ARBA" id="ARBA00022692"/>
    </source>
</evidence>
<keyword evidence="4 7" id="KW-0812">Transmembrane</keyword>
<reference evidence="10 11" key="1">
    <citation type="submission" date="2017-08" db="EMBL/GenBank/DDBJ databases">
        <title>The complete genome sequence of Nocardiopsis gilva YIM 90087.</title>
        <authorList>
            <person name="Yin M."/>
            <person name="Tang S."/>
        </authorList>
    </citation>
    <scope>NUCLEOTIDE SEQUENCE [LARGE SCALE GENOMIC DNA]</scope>
    <source>
        <strain evidence="10 11">YIM 90087</strain>
    </source>
</reference>
<evidence type="ECO:0000256" key="6">
    <source>
        <dbReference type="ARBA" id="ARBA00023136"/>
    </source>
</evidence>
<evidence type="ECO:0000256" key="5">
    <source>
        <dbReference type="ARBA" id="ARBA00022989"/>
    </source>
</evidence>
<evidence type="ECO:0000259" key="9">
    <source>
        <dbReference type="PROSITE" id="PS50928"/>
    </source>
</evidence>
<feature type="transmembrane region" description="Helical" evidence="7">
    <location>
        <begin position="296"/>
        <end position="318"/>
    </location>
</feature>
<comment type="subcellular location">
    <subcellularLocation>
        <location evidence="1 7">Cell membrane</location>
        <topology evidence="1 7">Multi-pass membrane protein</topology>
    </subcellularLocation>
</comment>
<gene>
    <name evidence="10" type="ORF">CDO52_20645</name>
</gene>
<sequence>MTRTLDRPGAEVPTPAGQDPPQRRRRRDRTALIPYFLILPALSLLAVVLLWPIVQMVWMSLTDYGLRQLRGEPAEWNNFAHYVSILTDDRFWTIFRNTIVVCLLMVAITMVLGTLVGILMNRLPTWLSTTVGIALMLAWATPVISAAIVHRWLFDARYGLVNATLARLPDWLVGSGWESFNWFNSPGPLFSVLILTVVWQSFPFVAVSVLAGLKSIPGELYEAARVDGAGAWRSFWNVTFPMLRPLFALLLILQIIWDFRIFTQLNILAGGFTNRDVFLLPYYSYQLGFYSTPPNYGLGSAIAVVMTVLVLAITAYYLRVMIRQGETR</sequence>
<evidence type="ECO:0000313" key="11">
    <source>
        <dbReference type="Proteomes" id="UP000215005"/>
    </source>
</evidence>
<dbReference type="EMBL" id="CP022753">
    <property type="protein sequence ID" value="ASU84878.1"/>
    <property type="molecule type" value="Genomic_DNA"/>
</dbReference>
<keyword evidence="2 7" id="KW-0813">Transport</keyword>
<dbReference type="Gene3D" id="1.10.3720.10">
    <property type="entry name" value="MetI-like"/>
    <property type="match status" value="1"/>
</dbReference>
<dbReference type="GO" id="GO:0005886">
    <property type="term" value="C:plasma membrane"/>
    <property type="evidence" value="ECO:0007669"/>
    <property type="project" value="UniProtKB-SubCell"/>
</dbReference>
<evidence type="ECO:0000256" key="7">
    <source>
        <dbReference type="RuleBase" id="RU363032"/>
    </source>
</evidence>
<evidence type="ECO:0000256" key="2">
    <source>
        <dbReference type="ARBA" id="ARBA00022448"/>
    </source>
</evidence>
<dbReference type="Proteomes" id="UP000215005">
    <property type="component" value="Chromosome"/>
</dbReference>
<feature type="transmembrane region" description="Helical" evidence="7">
    <location>
        <begin position="32"/>
        <end position="54"/>
    </location>
</feature>
<dbReference type="InterPro" id="IPR035906">
    <property type="entry name" value="MetI-like_sf"/>
</dbReference>
<dbReference type="CDD" id="cd06261">
    <property type="entry name" value="TM_PBP2"/>
    <property type="match status" value="1"/>
</dbReference>
<dbReference type="GO" id="GO:0055085">
    <property type="term" value="P:transmembrane transport"/>
    <property type="evidence" value="ECO:0007669"/>
    <property type="project" value="InterPro"/>
</dbReference>
<dbReference type="AlphaFoldDB" id="A0A223S9T3"/>
<feature type="transmembrane region" description="Helical" evidence="7">
    <location>
        <begin position="189"/>
        <end position="213"/>
    </location>
</feature>
<evidence type="ECO:0000313" key="10">
    <source>
        <dbReference type="EMBL" id="ASU84878.1"/>
    </source>
</evidence>
<dbReference type="SUPFAM" id="SSF161098">
    <property type="entry name" value="MetI-like"/>
    <property type="match status" value="1"/>
</dbReference>
<evidence type="ECO:0000256" key="8">
    <source>
        <dbReference type="SAM" id="MobiDB-lite"/>
    </source>
</evidence>
<dbReference type="KEGG" id="ngv:CDO52_20645"/>
<feature type="transmembrane region" description="Helical" evidence="7">
    <location>
        <begin position="234"/>
        <end position="257"/>
    </location>
</feature>
<dbReference type="InterPro" id="IPR050809">
    <property type="entry name" value="UgpAE/MalFG_permease"/>
</dbReference>
<feature type="transmembrane region" description="Helical" evidence="7">
    <location>
        <begin position="131"/>
        <end position="153"/>
    </location>
</feature>